<dbReference type="Proteomes" id="UP001374535">
    <property type="component" value="Chromosome 10"/>
</dbReference>
<dbReference type="AlphaFoldDB" id="A0AAQ3MQ63"/>
<accession>A0AAQ3MQ63</accession>
<sequence length="138" mass="14580">MPVKVMIFGKNYHTYLVVFILTHILRWPSSELVLDTSLSSGFRSSFSLLLDTSSAMDLLGGAEQTGTTDLILTAGALNRGVGVLIMPNLSGVDVPGLSGMPVLNLDAACCGLEPTDEVGHMVRTMEDDEGAGGLKLLL</sequence>
<gene>
    <name evidence="1" type="ORF">V8G54_034076</name>
</gene>
<proteinExistence type="predicted"/>
<evidence type="ECO:0000313" key="1">
    <source>
        <dbReference type="EMBL" id="WVY94988.1"/>
    </source>
</evidence>
<organism evidence="1 2">
    <name type="scientific">Vigna mungo</name>
    <name type="common">Black gram</name>
    <name type="synonym">Phaseolus mungo</name>
    <dbReference type="NCBI Taxonomy" id="3915"/>
    <lineage>
        <taxon>Eukaryota</taxon>
        <taxon>Viridiplantae</taxon>
        <taxon>Streptophyta</taxon>
        <taxon>Embryophyta</taxon>
        <taxon>Tracheophyta</taxon>
        <taxon>Spermatophyta</taxon>
        <taxon>Magnoliopsida</taxon>
        <taxon>eudicotyledons</taxon>
        <taxon>Gunneridae</taxon>
        <taxon>Pentapetalae</taxon>
        <taxon>rosids</taxon>
        <taxon>fabids</taxon>
        <taxon>Fabales</taxon>
        <taxon>Fabaceae</taxon>
        <taxon>Papilionoideae</taxon>
        <taxon>50 kb inversion clade</taxon>
        <taxon>NPAAA clade</taxon>
        <taxon>indigoferoid/millettioid clade</taxon>
        <taxon>Phaseoleae</taxon>
        <taxon>Vigna</taxon>
    </lineage>
</organism>
<keyword evidence="2" id="KW-1185">Reference proteome</keyword>
<name>A0AAQ3MQ63_VIGMU</name>
<reference evidence="1 2" key="1">
    <citation type="journal article" date="2023" name="Life. Sci Alliance">
        <title>Evolutionary insights into 3D genome organization and epigenetic landscape of Vigna mungo.</title>
        <authorList>
            <person name="Junaid A."/>
            <person name="Singh B."/>
            <person name="Bhatia S."/>
        </authorList>
    </citation>
    <scope>NUCLEOTIDE SEQUENCE [LARGE SCALE GENOMIC DNA]</scope>
    <source>
        <strain evidence="1">Urdbean</strain>
    </source>
</reference>
<protein>
    <submittedName>
        <fullName evidence="1">Uncharacterized protein</fullName>
    </submittedName>
</protein>
<dbReference type="EMBL" id="CP144691">
    <property type="protein sequence ID" value="WVY94988.1"/>
    <property type="molecule type" value="Genomic_DNA"/>
</dbReference>
<evidence type="ECO:0000313" key="2">
    <source>
        <dbReference type="Proteomes" id="UP001374535"/>
    </source>
</evidence>